<dbReference type="Pfam" id="PF14870">
    <property type="entry name" value="PSII_BNR"/>
    <property type="match status" value="1"/>
</dbReference>
<protein>
    <recommendedName>
        <fullName evidence="3">Photosynthesis system II assembly factor Ycf48/Hcf136-like domain-containing protein</fullName>
    </recommendedName>
</protein>
<dbReference type="AlphaFoldDB" id="A0A423JX88"/>
<dbReference type="InterPro" id="IPR036278">
    <property type="entry name" value="Sialidase_sf"/>
</dbReference>
<comment type="caution">
    <text evidence="4">The sequence shown here is derived from an EMBL/GenBank/DDBJ whole genome shotgun (WGS) entry which is preliminary data.</text>
</comment>
<dbReference type="GO" id="GO:0015979">
    <property type="term" value="P:photosynthesis"/>
    <property type="evidence" value="ECO:0007669"/>
    <property type="project" value="UniProtKB-KW"/>
</dbReference>
<evidence type="ECO:0000259" key="3">
    <source>
        <dbReference type="Pfam" id="PF14870"/>
    </source>
</evidence>
<dbReference type="GO" id="GO:0009523">
    <property type="term" value="C:photosystem II"/>
    <property type="evidence" value="ECO:0007669"/>
    <property type="project" value="UniProtKB-KW"/>
</dbReference>
<dbReference type="EMBL" id="MOBO01000001">
    <property type="protein sequence ID" value="RON42297.1"/>
    <property type="molecule type" value="Genomic_DNA"/>
</dbReference>
<gene>
    <name evidence="4" type="ORF">BK664_01550</name>
</gene>
<keyword evidence="2" id="KW-0604">Photosystem II</keyword>
<sequence length="363" mass="38795">MSKKKVGRIATAILLSGLGYFAHADVLSLPEVLKQPSVVVNHPEKGYLLSVVKAGDRLVAVGESGRVILSDDSGKTWRQAKVPVNVLLTQVRFATAKEGWAIGHLGVVLHTADGGDNWDVQLDGVKVAQLFLEQAQREVAQKGDQDEDASKALRQADFLVQDGPDKPFLTMRVEDAQRITIFGAFGVALRSLDGGKTWSSLQAKDFNPGSLHYYGSTSLRGQDLVVGEQGLLLRSLGNGTYQSIDQPYSGTLFGVVMSESVSVAFGLRGNAVRSLDQGESWQQFETGTSASIQGGLVLKDGRILLLAENGQIVMGNQRSNDFHVLDKQLAPAAEAIQISNDQLLLVGPSGVQTLSLSAGESAQ</sequence>
<dbReference type="InterPro" id="IPR015943">
    <property type="entry name" value="WD40/YVTN_repeat-like_dom_sf"/>
</dbReference>
<evidence type="ECO:0000256" key="1">
    <source>
        <dbReference type="ARBA" id="ARBA00022531"/>
    </source>
</evidence>
<dbReference type="RefSeq" id="WP_123364205.1">
    <property type="nucleotide sequence ID" value="NZ_MOBO01000001.1"/>
</dbReference>
<organism evidence="4 5">
    <name type="scientific">Pseudomonas brassicacearum</name>
    <dbReference type="NCBI Taxonomy" id="930166"/>
    <lineage>
        <taxon>Bacteria</taxon>
        <taxon>Pseudomonadati</taxon>
        <taxon>Pseudomonadota</taxon>
        <taxon>Gammaproteobacteria</taxon>
        <taxon>Pseudomonadales</taxon>
        <taxon>Pseudomonadaceae</taxon>
        <taxon>Pseudomonas</taxon>
    </lineage>
</organism>
<proteinExistence type="predicted"/>
<evidence type="ECO:0000313" key="5">
    <source>
        <dbReference type="Proteomes" id="UP000286351"/>
    </source>
</evidence>
<name>A0A423JX88_9PSED</name>
<evidence type="ECO:0000256" key="2">
    <source>
        <dbReference type="ARBA" id="ARBA00023276"/>
    </source>
</evidence>
<dbReference type="CDD" id="cd15482">
    <property type="entry name" value="Sialidase_non-viral"/>
    <property type="match status" value="1"/>
</dbReference>
<dbReference type="Proteomes" id="UP000286351">
    <property type="component" value="Unassembled WGS sequence"/>
</dbReference>
<reference evidence="4 5" key="1">
    <citation type="submission" date="2016-10" db="EMBL/GenBank/DDBJ databases">
        <title>Comparative genome analysis of multiple Pseudomonas spp. focuses on biocontrol and plant growth promoting traits.</title>
        <authorList>
            <person name="Tao X.-Y."/>
            <person name="Taylor C.G."/>
        </authorList>
    </citation>
    <scope>NUCLEOTIDE SEQUENCE [LARGE SCALE GENOMIC DNA]</scope>
    <source>
        <strain evidence="4 5">38D4</strain>
    </source>
</reference>
<feature type="domain" description="Photosynthesis system II assembly factor Ycf48/Hcf136-like" evidence="3">
    <location>
        <begin position="61"/>
        <end position="119"/>
    </location>
</feature>
<dbReference type="Gene3D" id="2.130.10.10">
    <property type="entry name" value="YVTN repeat-like/Quinoprotein amine dehydrogenase"/>
    <property type="match status" value="1"/>
</dbReference>
<evidence type="ECO:0000313" key="4">
    <source>
        <dbReference type="EMBL" id="RON42297.1"/>
    </source>
</evidence>
<accession>A0A423JX88</accession>
<keyword evidence="1" id="KW-0602">Photosynthesis</keyword>
<dbReference type="SUPFAM" id="SSF50939">
    <property type="entry name" value="Sialidases"/>
    <property type="match status" value="1"/>
</dbReference>
<dbReference type="PANTHER" id="PTHR47199:SF2">
    <property type="entry name" value="PHOTOSYSTEM II STABILITY_ASSEMBLY FACTOR HCF136, CHLOROPLASTIC"/>
    <property type="match status" value="1"/>
</dbReference>
<dbReference type="PANTHER" id="PTHR47199">
    <property type="entry name" value="PHOTOSYSTEM II STABILITY/ASSEMBLY FACTOR HCF136, CHLOROPLASTIC"/>
    <property type="match status" value="1"/>
</dbReference>
<dbReference type="InterPro" id="IPR028203">
    <property type="entry name" value="PSII_CF48-like_dom"/>
</dbReference>